<accession>A0A0P0C1B4</accession>
<sequence>MLHFELNHPRLNREKEQEQLTQANQKLLKLQEVMGEHIQVLLEEMKAFEEKVEANPASEPESLRRRFLELKEQANILAQNLDHLLSA</sequence>
<dbReference type="RefSeq" id="WP_062542738.1">
    <property type="nucleotide sequence ID" value="NZ_CP012643.1"/>
</dbReference>
<dbReference type="OrthoDB" id="9937129at2"/>
<dbReference type="PATRIC" id="fig|512763.3.peg.1001"/>
<gene>
    <name evidence="1" type="ORF">DC20_04515</name>
</gene>
<proteinExistence type="predicted"/>
<evidence type="ECO:0000313" key="1">
    <source>
        <dbReference type="EMBL" id="ALI98375.1"/>
    </source>
</evidence>
<reference evidence="1 2" key="1">
    <citation type="submission" date="2015-08" db="EMBL/GenBank/DDBJ databases">
        <title>Complete genome sequence of Rufibacter tibetensis strain 1351t, a radiation-resistant bacterium from tibet plateau.</title>
        <authorList>
            <person name="Dai J."/>
        </authorList>
    </citation>
    <scope>NUCLEOTIDE SEQUENCE [LARGE SCALE GENOMIC DNA]</scope>
    <source>
        <strain evidence="1 2">1351</strain>
    </source>
</reference>
<dbReference type="KEGG" id="rti:DC20_04515"/>
<evidence type="ECO:0000313" key="2">
    <source>
        <dbReference type="Proteomes" id="UP000061382"/>
    </source>
</evidence>
<dbReference type="AlphaFoldDB" id="A0A0P0C1B4"/>
<dbReference type="Proteomes" id="UP000061382">
    <property type="component" value="Chromosome"/>
</dbReference>
<dbReference type="EMBL" id="CP012643">
    <property type="protein sequence ID" value="ALI98375.1"/>
    <property type="molecule type" value="Genomic_DNA"/>
</dbReference>
<protein>
    <submittedName>
        <fullName evidence="1">Uncharacterized protein</fullName>
    </submittedName>
</protein>
<name>A0A0P0C1B4_9BACT</name>
<keyword evidence="2" id="KW-1185">Reference proteome</keyword>
<organism evidence="1 2">
    <name type="scientific">Rufibacter tibetensis</name>
    <dbReference type="NCBI Taxonomy" id="512763"/>
    <lineage>
        <taxon>Bacteria</taxon>
        <taxon>Pseudomonadati</taxon>
        <taxon>Bacteroidota</taxon>
        <taxon>Cytophagia</taxon>
        <taxon>Cytophagales</taxon>
        <taxon>Hymenobacteraceae</taxon>
        <taxon>Rufibacter</taxon>
    </lineage>
</organism>